<dbReference type="SMART" id="SM00249">
    <property type="entry name" value="PHD"/>
    <property type="match status" value="2"/>
</dbReference>
<evidence type="ECO:0000256" key="4">
    <source>
        <dbReference type="ARBA" id="ARBA00022553"/>
    </source>
</evidence>
<comment type="subcellular location">
    <subcellularLocation>
        <location evidence="1">Nucleus</location>
    </subcellularLocation>
</comment>
<dbReference type="PROSITE" id="PS52014">
    <property type="entry name" value="SAMD1_WH"/>
    <property type="match status" value="1"/>
</dbReference>
<name>A0A0P5XDJ5_9CRUS</name>
<feature type="compositionally biased region" description="Basic residues" evidence="11">
    <location>
        <begin position="188"/>
        <end position="198"/>
    </location>
</feature>
<keyword evidence="3" id="KW-1017">Isopeptide bond</keyword>
<feature type="compositionally biased region" description="Low complexity" evidence="11">
    <location>
        <begin position="208"/>
        <end position="220"/>
    </location>
</feature>
<dbReference type="Pfam" id="PF00628">
    <property type="entry name" value="PHD"/>
    <property type="match status" value="1"/>
</dbReference>
<keyword evidence="10" id="KW-0539">Nucleus</keyword>
<dbReference type="AlphaFoldDB" id="A0A0P5XDJ5"/>
<dbReference type="GO" id="GO:0006325">
    <property type="term" value="P:chromatin organization"/>
    <property type="evidence" value="ECO:0007669"/>
    <property type="project" value="UniProtKB-KW"/>
</dbReference>
<evidence type="ECO:0000256" key="5">
    <source>
        <dbReference type="ARBA" id="ARBA00022723"/>
    </source>
</evidence>
<sequence>MSTLEKKYEYVIQAIEHLKHRKARPDLEGIKNYAFRRHGIDPVTCCADVDELIENEQIIKVEFKGRTSYRNAAKYFGPDAANTSSTVESSPQQQPRDASPEPVSYSSAVTAAIAAILCDQPTPPSQTGAVSIRSIASYLQSRDHGRYSRKYIDNLIDREVTACNIASISKETFTLPPSVLKSLDRRWKHEHMKSKRKASGGAEDLNKSKNQINKNKSVPSKVEKSPPPTPPRPERVGQRMKRAKKVFDPSDVEVVPRKRGRPVGTGKKNRELRNSFATTPERSKSPFLLTGSSPPNSYSHSEFKACLLCKYYTVILRGVTSKMLVCCECNRNVHAKCLGFDQDVLPRVPESEWKCPDCRPCSVCKLVQEQDTVLLCCECDTTFHRSCLTSPPASMPEGCYWACDECRANESAEKTPVKDSSSEEGKVENKISQSPFQPSAPISLGPWVFGTRQLELKGPPFEWDGVPNPDPTIPDASLWTSEDVQGYFSRLGFEEQATLLRHNEIDGPSLLLMKRNDVVVNMGLKLGPAVKIYNHIRRLQTRRDDLIYA</sequence>
<feature type="compositionally biased region" description="Basic and acidic residues" evidence="11">
    <location>
        <begin position="414"/>
        <end position="429"/>
    </location>
</feature>
<dbReference type="Gene3D" id="1.10.150.50">
    <property type="entry name" value="Transcription Factor, Ets-1"/>
    <property type="match status" value="1"/>
</dbReference>
<feature type="region of interest" description="Disordered" evidence="11">
    <location>
        <begin position="256"/>
        <end position="289"/>
    </location>
</feature>
<evidence type="ECO:0000256" key="6">
    <source>
        <dbReference type="ARBA" id="ARBA00022771"/>
    </source>
</evidence>
<keyword evidence="8" id="KW-0832">Ubl conjugation</keyword>
<evidence type="ECO:0000256" key="10">
    <source>
        <dbReference type="ARBA" id="ARBA00023242"/>
    </source>
</evidence>
<feature type="region of interest" description="Disordered" evidence="11">
    <location>
        <begin position="186"/>
        <end position="244"/>
    </location>
</feature>
<feature type="compositionally biased region" description="Polar residues" evidence="11">
    <location>
        <begin position="81"/>
        <end position="96"/>
    </location>
</feature>
<dbReference type="InterPro" id="IPR048589">
    <property type="entry name" value="SAMD1-like_WH"/>
</dbReference>
<dbReference type="Gene3D" id="3.30.40.10">
    <property type="entry name" value="Zinc/RING finger domain, C3HC4 (zinc finger)"/>
    <property type="match status" value="2"/>
</dbReference>
<comment type="caution">
    <text evidence="12">The sequence shown here is derived from an EMBL/GenBank/DDBJ whole genome shotgun (WGS) entry which is preliminary data.</text>
</comment>
<evidence type="ECO:0000256" key="2">
    <source>
        <dbReference type="ARBA" id="ARBA00022491"/>
    </source>
</evidence>
<dbReference type="SUPFAM" id="SSF47769">
    <property type="entry name" value="SAM/Pointed domain"/>
    <property type="match status" value="1"/>
</dbReference>
<dbReference type="Proteomes" id="UP000076858">
    <property type="component" value="Unassembled WGS sequence"/>
</dbReference>
<evidence type="ECO:0000256" key="8">
    <source>
        <dbReference type="ARBA" id="ARBA00022843"/>
    </source>
</evidence>
<evidence type="ECO:0000256" key="11">
    <source>
        <dbReference type="SAM" id="MobiDB-lite"/>
    </source>
</evidence>
<evidence type="ECO:0000313" key="12">
    <source>
        <dbReference type="EMBL" id="KZS09314.1"/>
    </source>
</evidence>
<dbReference type="GO" id="GO:0003677">
    <property type="term" value="F:DNA binding"/>
    <property type="evidence" value="ECO:0007669"/>
    <property type="project" value="InterPro"/>
</dbReference>
<keyword evidence="7" id="KW-0862">Zinc</keyword>
<dbReference type="GO" id="GO:0008270">
    <property type="term" value="F:zinc ion binding"/>
    <property type="evidence" value="ECO:0007669"/>
    <property type="project" value="UniProtKB-KW"/>
</dbReference>
<evidence type="ECO:0000256" key="9">
    <source>
        <dbReference type="ARBA" id="ARBA00022853"/>
    </source>
</evidence>
<dbReference type="InterPro" id="IPR001965">
    <property type="entry name" value="Znf_PHD"/>
</dbReference>
<evidence type="ECO:0000256" key="1">
    <source>
        <dbReference type="ARBA" id="ARBA00004123"/>
    </source>
</evidence>
<dbReference type="InterPro" id="IPR013083">
    <property type="entry name" value="Znf_RING/FYVE/PHD"/>
</dbReference>
<keyword evidence="2" id="KW-0678">Repressor</keyword>
<dbReference type="GO" id="GO:0005634">
    <property type="term" value="C:nucleus"/>
    <property type="evidence" value="ECO:0007669"/>
    <property type="project" value="UniProtKB-SubCell"/>
</dbReference>
<dbReference type="EMBL" id="LRGB01002076">
    <property type="protein sequence ID" value="KZS09314.1"/>
    <property type="molecule type" value="Genomic_DNA"/>
</dbReference>
<dbReference type="SMART" id="SM00454">
    <property type="entry name" value="SAM"/>
    <property type="match status" value="1"/>
</dbReference>
<protein>
    <submittedName>
        <fullName evidence="12">Atherin-like protein</fullName>
    </submittedName>
</protein>
<keyword evidence="9" id="KW-0156">Chromatin regulator</keyword>
<feature type="region of interest" description="Disordered" evidence="11">
    <location>
        <begin position="414"/>
        <end position="435"/>
    </location>
</feature>
<dbReference type="PROSITE" id="PS50105">
    <property type="entry name" value="SAM_DOMAIN"/>
    <property type="match status" value="1"/>
</dbReference>
<dbReference type="OrthoDB" id="10004495at2759"/>
<proteinExistence type="predicted"/>
<dbReference type="PANTHER" id="PTHR12247">
    <property type="entry name" value="POLYCOMB GROUP PROTEIN"/>
    <property type="match status" value="1"/>
</dbReference>
<dbReference type="Pfam" id="PF21524">
    <property type="entry name" value="SAMD1_WH"/>
    <property type="match status" value="1"/>
</dbReference>
<feature type="region of interest" description="Disordered" evidence="11">
    <location>
        <begin position="80"/>
        <end position="104"/>
    </location>
</feature>
<keyword evidence="6" id="KW-0863">Zinc-finger</keyword>
<keyword evidence="13" id="KW-1185">Reference proteome</keyword>
<dbReference type="PROSITE" id="PS50016">
    <property type="entry name" value="ZF_PHD_2"/>
    <property type="match status" value="2"/>
</dbReference>
<evidence type="ECO:0000256" key="7">
    <source>
        <dbReference type="ARBA" id="ARBA00022833"/>
    </source>
</evidence>
<dbReference type="GO" id="GO:0003682">
    <property type="term" value="F:chromatin binding"/>
    <property type="evidence" value="ECO:0007669"/>
    <property type="project" value="TreeGrafter"/>
</dbReference>
<dbReference type="InterPro" id="IPR013761">
    <property type="entry name" value="SAM/pointed_sf"/>
</dbReference>
<dbReference type="GO" id="GO:0045892">
    <property type="term" value="P:negative regulation of DNA-templated transcription"/>
    <property type="evidence" value="ECO:0007669"/>
    <property type="project" value="TreeGrafter"/>
</dbReference>
<dbReference type="STRING" id="35525.A0A0P5XDJ5"/>
<dbReference type="GO" id="GO:0042393">
    <property type="term" value="F:histone binding"/>
    <property type="evidence" value="ECO:0007669"/>
    <property type="project" value="TreeGrafter"/>
</dbReference>
<reference evidence="12 13" key="1">
    <citation type="submission" date="2016-03" db="EMBL/GenBank/DDBJ databases">
        <title>EvidentialGene: Evidence-directed Construction of Genes on Genomes.</title>
        <authorList>
            <person name="Gilbert D.G."/>
            <person name="Choi J.-H."/>
            <person name="Mockaitis K."/>
            <person name="Colbourne J."/>
            <person name="Pfrender M."/>
        </authorList>
    </citation>
    <scope>NUCLEOTIDE SEQUENCE [LARGE SCALE GENOMIC DNA]</scope>
    <source>
        <strain evidence="12 13">Xinb3</strain>
        <tissue evidence="12">Complete organism</tissue>
    </source>
</reference>
<gene>
    <name evidence="12" type="ORF">APZ42_026399</name>
</gene>
<organism evidence="12 13">
    <name type="scientific">Daphnia magna</name>
    <dbReference type="NCBI Taxonomy" id="35525"/>
    <lineage>
        <taxon>Eukaryota</taxon>
        <taxon>Metazoa</taxon>
        <taxon>Ecdysozoa</taxon>
        <taxon>Arthropoda</taxon>
        <taxon>Crustacea</taxon>
        <taxon>Branchiopoda</taxon>
        <taxon>Diplostraca</taxon>
        <taxon>Cladocera</taxon>
        <taxon>Anomopoda</taxon>
        <taxon>Daphniidae</taxon>
        <taxon>Daphnia</taxon>
    </lineage>
</organism>
<dbReference type="Pfam" id="PF00536">
    <property type="entry name" value="SAM_1"/>
    <property type="match status" value="1"/>
</dbReference>
<accession>A0A0P5XDJ5</accession>
<dbReference type="InterPro" id="IPR011011">
    <property type="entry name" value="Znf_FYVE_PHD"/>
</dbReference>
<evidence type="ECO:0000256" key="3">
    <source>
        <dbReference type="ARBA" id="ARBA00022499"/>
    </source>
</evidence>
<keyword evidence="4" id="KW-0597">Phosphoprotein</keyword>
<dbReference type="InterPro" id="IPR019787">
    <property type="entry name" value="Znf_PHD-finger"/>
</dbReference>
<dbReference type="InterPro" id="IPR001660">
    <property type="entry name" value="SAM"/>
</dbReference>
<dbReference type="SUPFAM" id="SSF57903">
    <property type="entry name" value="FYVE/PHD zinc finger"/>
    <property type="match status" value="2"/>
</dbReference>
<keyword evidence="5" id="KW-0479">Metal-binding</keyword>
<dbReference type="InterPro" id="IPR050548">
    <property type="entry name" value="PcG_chromatin_remod_factors"/>
</dbReference>
<evidence type="ECO:0000313" key="13">
    <source>
        <dbReference type="Proteomes" id="UP000076858"/>
    </source>
</evidence>
<dbReference type="PANTHER" id="PTHR12247:SF139">
    <property type="entry name" value="ATHERIN-RELATED"/>
    <property type="match status" value="1"/>
</dbReference>